<dbReference type="Pfam" id="PF13411">
    <property type="entry name" value="MerR_1"/>
    <property type="match status" value="1"/>
</dbReference>
<dbReference type="PANTHER" id="PTHR30204:SF90">
    <property type="entry name" value="HTH-TYPE TRANSCRIPTIONAL ACTIVATOR MTA"/>
    <property type="match status" value="1"/>
</dbReference>
<dbReference type="AlphaFoldDB" id="A0A1M7L4E6"/>
<keyword evidence="8" id="KW-1185">Reference proteome</keyword>
<evidence type="ECO:0000256" key="2">
    <source>
        <dbReference type="ARBA" id="ARBA00023125"/>
    </source>
</evidence>
<feature type="domain" description="HTH merR-type" evidence="6">
    <location>
        <begin position="1"/>
        <end position="69"/>
    </location>
</feature>
<dbReference type="InterPro" id="IPR012925">
    <property type="entry name" value="TipAS_dom"/>
</dbReference>
<name>A0A1M7L4E6_9BACI</name>
<dbReference type="InterPro" id="IPR047057">
    <property type="entry name" value="MerR_fam"/>
</dbReference>
<dbReference type="STRING" id="1027249.SAMN05216179_0931"/>
<dbReference type="Pfam" id="PF07739">
    <property type="entry name" value="TipAS"/>
    <property type="match status" value="1"/>
</dbReference>
<accession>A0A1M7L4E6</accession>
<organism evidence="7 8">
    <name type="scientific">Gracilibacillus kekensis</name>
    <dbReference type="NCBI Taxonomy" id="1027249"/>
    <lineage>
        <taxon>Bacteria</taxon>
        <taxon>Bacillati</taxon>
        <taxon>Bacillota</taxon>
        <taxon>Bacilli</taxon>
        <taxon>Bacillales</taxon>
        <taxon>Bacillaceae</taxon>
        <taxon>Gracilibacillus</taxon>
    </lineage>
</organism>
<dbReference type="SMART" id="SM00422">
    <property type="entry name" value="HTH_MERR"/>
    <property type="match status" value="1"/>
</dbReference>
<evidence type="ECO:0000259" key="6">
    <source>
        <dbReference type="PROSITE" id="PS50937"/>
    </source>
</evidence>
<gene>
    <name evidence="7" type="ORF">SAMN05216179_0931</name>
</gene>
<evidence type="ECO:0000256" key="5">
    <source>
        <dbReference type="SAM" id="Coils"/>
    </source>
</evidence>
<dbReference type="OrthoDB" id="9814833at2"/>
<keyword evidence="1" id="KW-0805">Transcription regulation</keyword>
<dbReference type="PROSITE" id="PS50937">
    <property type="entry name" value="HTH_MERR_2"/>
    <property type="match status" value="1"/>
</dbReference>
<dbReference type="Gene3D" id="1.10.490.50">
    <property type="entry name" value="Antibiotic binding domain of TipA-like multidrug resistance regulators"/>
    <property type="match status" value="1"/>
</dbReference>
<evidence type="ECO:0000313" key="8">
    <source>
        <dbReference type="Proteomes" id="UP000184184"/>
    </source>
</evidence>
<dbReference type="Gene3D" id="1.10.1660.10">
    <property type="match status" value="1"/>
</dbReference>
<dbReference type="SUPFAM" id="SSF89082">
    <property type="entry name" value="Antibiotic binding domain of TipA-like multidrug resistance regulators"/>
    <property type="match status" value="1"/>
</dbReference>
<dbReference type="SUPFAM" id="SSF46955">
    <property type="entry name" value="Putative DNA-binding domain"/>
    <property type="match status" value="1"/>
</dbReference>
<evidence type="ECO:0000256" key="3">
    <source>
        <dbReference type="ARBA" id="ARBA00023159"/>
    </source>
</evidence>
<dbReference type="Proteomes" id="UP000184184">
    <property type="component" value="Unassembled WGS sequence"/>
</dbReference>
<dbReference type="InterPro" id="IPR036244">
    <property type="entry name" value="TipA-like_antibiotic-bd"/>
</dbReference>
<dbReference type="InterPro" id="IPR009061">
    <property type="entry name" value="DNA-bd_dom_put_sf"/>
</dbReference>
<evidence type="ECO:0000313" key="7">
    <source>
        <dbReference type="EMBL" id="SHM72660.1"/>
    </source>
</evidence>
<dbReference type="GO" id="GO:0003700">
    <property type="term" value="F:DNA-binding transcription factor activity"/>
    <property type="evidence" value="ECO:0007669"/>
    <property type="project" value="InterPro"/>
</dbReference>
<dbReference type="InterPro" id="IPR000551">
    <property type="entry name" value="MerR-type_HTH_dom"/>
</dbReference>
<sequence>MKIKEVATISGVSVRTLHHYDEIGLLSPKKSSESGYRIYTDHDLSTLQQILFFRALDFPLKKIKEIMSDSHYNQLEALEMQEKLLLKQRQKLDEMLETIKKTIQNEKGVCQMSNKDKFKGFDFSHNPYEEEARQRWGDQKVEEAKQKAGNMTPALQKEMNQIYRDLAEIRDIDPKSDQAQAAIKKWYEFLNQHFTSYSPESFQGLGMMYVQDDRFTKNIDQFGEGLASFMSAAMFEFGKNQ</sequence>
<dbReference type="CDD" id="cd01106">
    <property type="entry name" value="HTH_TipAL-Mta"/>
    <property type="match status" value="1"/>
</dbReference>
<reference evidence="7 8" key="1">
    <citation type="submission" date="2016-11" db="EMBL/GenBank/DDBJ databases">
        <authorList>
            <person name="Jaros S."/>
            <person name="Januszkiewicz K."/>
            <person name="Wedrychowicz H."/>
        </authorList>
    </citation>
    <scope>NUCLEOTIDE SEQUENCE [LARGE SCALE GENOMIC DNA]</scope>
    <source>
        <strain evidence="7 8">CGMCC 1.10681</strain>
    </source>
</reference>
<dbReference type="EMBL" id="FRCZ01000001">
    <property type="protein sequence ID" value="SHM72660.1"/>
    <property type="molecule type" value="Genomic_DNA"/>
</dbReference>
<protein>
    <submittedName>
        <fullName evidence="7">DNA-binding transcriptional regulator, MerR family</fullName>
    </submittedName>
</protein>
<dbReference type="GO" id="GO:0003677">
    <property type="term" value="F:DNA binding"/>
    <property type="evidence" value="ECO:0007669"/>
    <property type="project" value="UniProtKB-KW"/>
</dbReference>
<feature type="coiled-coil region" evidence="5">
    <location>
        <begin position="75"/>
        <end position="105"/>
    </location>
</feature>
<keyword evidence="4" id="KW-0804">Transcription</keyword>
<proteinExistence type="predicted"/>
<keyword evidence="5" id="KW-0175">Coiled coil</keyword>
<evidence type="ECO:0000256" key="1">
    <source>
        <dbReference type="ARBA" id="ARBA00023015"/>
    </source>
</evidence>
<dbReference type="RefSeq" id="WP_073200069.1">
    <property type="nucleotide sequence ID" value="NZ_FRCZ01000001.1"/>
</dbReference>
<dbReference type="PANTHER" id="PTHR30204">
    <property type="entry name" value="REDOX-CYCLING DRUG-SENSING TRANSCRIPTIONAL ACTIVATOR SOXR"/>
    <property type="match status" value="1"/>
</dbReference>
<evidence type="ECO:0000256" key="4">
    <source>
        <dbReference type="ARBA" id="ARBA00023163"/>
    </source>
</evidence>
<keyword evidence="3" id="KW-0010">Activator</keyword>
<keyword evidence="2 7" id="KW-0238">DNA-binding</keyword>